<dbReference type="Proteomes" id="UP000234748">
    <property type="component" value="Unassembled WGS sequence"/>
</dbReference>
<evidence type="ECO:0000256" key="4">
    <source>
        <dbReference type="ARBA" id="ARBA00022679"/>
    </source>
</evidence>
<dbReference type="NCBIfam" id="TIGR00147">
    <property type="entry name" value="YegS/Rv2252/BmrU family lipid kinase"/>
    <property type="match status" value="1"/>
</dbReference>
<protein>
    <submittedName>
        <fullName evidence="12">Lipid kinase</fullName>
    </submittedName>
</protein>
<keyword evidence="10" id="KW-1208">Phospholipid metabolism</keyword>
<keyword evidence="8" id="KW-0443">Lipid metabolism</keyword>
<dbReference type="GO" id="GO:0004143">
    <property type="term" value="F:ATP-dependent diacylglycerol kinase activity"/>
    <property type="evidence" value="ECO:0007669"/>
    <property type="project" value="TreeGrafter"/>
</dbReference>
<dbReference type="PROSITE" id="PS50146">
    <property type="entry name" value="DAGK"/>
    <property type="match status" value="1"/>
</dbReference>
<evidence type="ECO:0000313" key="12">
    <source>
        <dbReference type="EMBL" id="PLT27980.1"/>
    </source>
</evidence>
<dbReference type="InterPro" id="IPR001206">
    <property type="entry name" value="Diacylglycerol_kinase_cat_dom"/>
</dbReference>
<evidence type="ECO:0000256" key="3">
    <source>
        <dbReference type="ARBA" id="ARBA00022516"/>
    </source>
</evidence>
<sequence length="300" mass="33215">MKYKKAMLLYNGAAGQNDLDKTLGSCIPAIASEVEELFLIATQKPDHAKEICRERGEEMDAVFILGGDGTVHEAVNGIASLDRRPVLGILPNGTCNDFSRTMNIPQDIKKASQALMEGDIIEVDVGKVNDSYFLNFWGIGLITEASSNIDPDQKKRFGKLSYFLSALKTFNEIDPFPFKLTYDGKILEDSAVMILIINGNYIGTNALPFPNIQTNDGLFDIVVVKNSSLALFKEILSLKRAWPDGEIENSELIYMQARSLKVETEKTMKADSDGEVYLETPAEIVNLKQHLKMLSVPLSV</sequence>
<accession>A0A2N5M0V3</accession>
<evidence type="ECO:0000256" key="1">
    <source>
        <dbReference type="ARBA" id="ARBA00001946"/>
    </source>
</evidence>
<dbReference type="EMBL" id="PGUY01000071">
    <property type="protein sequence ID" value="PLT27980.1"/>
    <property type="molecule type" value="Genomic_DNA"/>
</dbReference>
<dbReference type="InterPro" id="IPR050187">
    <property type="entry name" value="Lipid_Phosphate_FormReg"/>
</dbReference>
<dbReference type="InterPro" id="IPR005218">
    <property type="entry name" value="Diacylglycerol/lipid_kinase"/>
</dbReference>
<dbReference type="SMART" id="SM00046">
    <property type="entry name" value="DAGKc"/>
    <property type="match status" value="1"/>
</dbReference>
<evidence type="ECO:0000256" key="7">
    <source>
        <dbReference type="ARBA" id="ARBA00022840"/>
    </source>
</evidence>
<keyword evidence="5" id="KW-0547">Nucleotide-binding</keyword>
<dbReference type="Pfam" id="PF19279">
    <property type="entry name" value="YegS_C"/>
    <property type="match status" value="1"/>
</dbReference>
<keyword evidence="4" id="KW-0808">Transferase</keyword>
<dbReference type="GO" id="GO:0005886">
    <property type="term" value="C:plasma membrane"/>
    <property type="evidence" value="ECO:0007669"/>
    <property type="project" value="TreeGrafter"/>
</dbReference>
<evidence type="ECO:0000256" key="6">
    <source>
        <dbReference type="ARBA" id="ARBA00022777"/>
    </source>
</evidence>
<dbReference type="Gene3D" id="3.40.50.10330">
    <property type="entry name" value="Probable inorganic polyphosphate/atp-NAD kinase, domain 1"/>
    <property type="match status" value="1"/>
</dbReference>
<dbReference type="PANTHER" id="PTHR12358">
    <property type="entry name" value="SPHINGOSINE KINASE"/>
    <property type="match status" value="1"/>
</dbReference>
<dbReference type="PANTHER" id="PTHR12358:SF107">
    <property type="entry name" value="LIPID KINASE BMRU-RELATED"/>
    <property type="match status" value="1"/>
</dbReference>
<name>A0A2N5M0V3_9BACI</name>
<dbReference type="GO" id="GO:0008654">
    <property type="term" value="P:phospholipid biosynthetic process"/>
    <property type="evidence" value="ECO:0007669"/>
    <property type="project" value="UniProtKB-KW"/>
</dbReference>
<dbReference type="Pfam" id="PF00781">
    <property type="entry name" value="DAGK_cat"/>
    <property type="match status" value="1"/>
</dbReference>
<dbReference type="InterPro" id="IPR045540">
    <property type="entry name" value="YegS/DAGK_C"/>
</dbReference>
<comment type="caution">
    <text evidence="12">The sequence shown here is derived from an EMBL/GenBank/DDBJ whole genome shotgun (WGS) entry which is preliminary data.</text>
</comment>
<comment type="cofactor">
    <cofactor evidence="1">
        <name>Mg(2+)</name>
        <dbReference type="ChEBI" id="CHEBI:18420"/>
    </cofactor>
</comment>
<organism evidence="12 13">
    <name type="scientific">Peribacillus deserti</name>
    <dbReference type="NCBI Taxonomy" id="673318"/>
    <lineage>
        <taxon>Bacteria</taxon>
        <taxon>Bacillati</taxon>
        <taxon>Bacillota</taxon>
        <taxon>Bacilli</taxon>
        <taxon>Bacillales</taxon>
        <taxon>Bacillaceae</taxon>
        <taxon>Peribacillus</taxon>
    </lineage>
</organism>
<dbReference type="InterPro" id="IPR017438">
    <property type="entry name" value="ATP-NAD_kinase_N"/>
</dbReference>
<dbReference type="GO" id="GO:0005524">
    <property type="term" value="F:ATP binding"/>
    <property type="evidence" value="ECO:0007669"/>
    <property type="project" value="UniProtKB-KW"/>
</dbReference>
<evidence type="ECO:0000256" key="10">
    <source>
        <dbReference type="ARBA" id="ARBA00023264"/>
    </source>
</evidence>
<gene>
    <name evidence="12" type="ORF">CUU66_21205</name>
</gene>
<comment type="similarity">
    <text evidence="2">Belongs to the diacylglycerol/lipid kinase family.</text>
</comment>
<evidence type="ECO:0000259" key="11">
    <source>
        <dbReference type="PROSITE" id="PS50146"/>
    </source>
</evidence>
<evidence type="ECO:0000256" key="2">
    <source>
        <dbReference type="ARBA" id="ARBA00005983"/>
    </source>
</evidence>
<proteinExistence type="inferred from homology"/>
<dbReference type="Gene3D" id="2.60.200.40">
    <property type="match status" value="1"/>
</dbReference>
<dbReference type="OrthoDB" id="142078at2"/>
<evidence type="ECO:0000256" key="8">
    <source>
        <dbReference type="ARBA" id="ARBA00023098"/>
    </source>
</evidence>
<keyword evidence="7" id="KW-0067">ATP-binding</keyword>
<dbReference type="InterPro" id="IPR016064">
    <property type="entry name" value="NAD/diacylglycerol_kinase_sf"/>
</dbReference>
<keyword evidence="13" id="KW-1185">Reference proteome</keyword>
<keyword evidence="3" id="KW-0444">Lipid biosynthesis</keyword>
<dbReference type="AlphaFoldDB" id="A0A2N5M0V3"/>
<reference evidence="12 13" key="1">
    <citation type="submission" date="2017-11" db="EMBL/GenBank/DDBJ databases">
        <title>Comparitive Functional Genomics of Dry Heat Resistant strains isolated from the Viking Spacecraft.</title>
        <authorList>
            <person name="Seuylemezian A."/>
            <person name="Cooper K."/>
            <person name="Vaishampayan P."/>
        </authorList>
    </citation>
    <scope>NUCLEOTIDE SEQUENCE [LARGE SCALE GENOMIC DNA]</scope>
    <source>
        <strain evidence="12 13">V1-29</strain>
    </source>
</reference>
<evidence type="ECO:0000256" key="5">
    <source>
        <dbReference type="ARBA" id="ARBA00022741"/>
    </source>
</evidence>
<evidence type="ECO:0000256" key="9">
    <source>
        <dbReference type="ARBA" id="ARBA00023209"/>
    </source>
</evidence>
<keyword evidence="6 12" id="KW-0418">Kinase</keyword>
<dbReference type="RefSeq" id="WP_101645378.1">
    <property type="nucleotide sequence ID" value="NZ_PGUY01000071.1"/>
</dbReference>
<keyword evidence="9" id="KW-0594">Phospholipid biosynthesis</keyword>
<dbReference type="SUPFAM" id="SSF111331">
    <property type="entry name" value="NAD kinase/diacylglycerol kinase-like"/>
    <property type="match status" value="1"/>
</dbReference>
<feature type="domain" description="DAGKc" evidence="11">
    <location>
        <begin position="1"/>
        <end position="132"/>
    </location>
</feature>
<evidence type="ECO:0000313" key="13">
    <source>
        <dbReference type="Proteomes" id="UP000234748"/>
    </source>
</evidence>